<dbReference type="RefSeq" id="WP_172961138.1">
    <property type="nucleotide sequence ID" value="NZ_AP018827.1"/>
</dbReference>
<evidence type="ECO:0000313" key="3">
    <source>
        <dbReference type="Proteomes" id="UP000278756"/>
    </source>
</evidence>
<sequence length="195" mass="21380">MRSRALLFALALTTVGAGSLSGCASLDIASNSRPQPAFELESYFAGETRAYGVFEDRSGKVSRTFSVVTRGTPTAEGFVLDERFLWNDGERQTRTWTFRKISNGLYEGRAQDVAGTARIETGGDAIRIRYLLNLPYQGGTLKVRFDDWSHLVADGVAINRTDVSKFGVHVGRVTLSFIKPGHPAPVAESLTKDFK</sequence>
<feature type="signal peptide" evidence="1">
    <location>
        <begin position="1"/>
        <end position="24"/>
    </location>
</feature>
<accession>A0A3G9G7V9</accession>
<organism evidence="2 3">
    <name type="scientific">Asticcacaulis excentricus</name>
    <dbReference type="NCBI Taxonomy" id="78587"/>
    <lineage>
        <taxon>Bacteria</taxon>
        <taxon>Pseudomonadati</taxon>
        <taxon>Pseudomonadota</taxon>
        <taxon>Alphaproteobacteria</taxon>
        <taxon>Caulobacterales</taxon>
        <taxon>Caulobacteraceae</taxon>
        <taxon>Asticcacaulis</taxon>
    </lineage>
</organism>
<name>A0A3G9G7V9_9CAUL</name>
<evidence type="ECO:0000256" key="1">
    <source>
        <dbReference type="SAM" id="SignalP"/>
    </source>
</evidence>
<proteinExistence type="predicted"/>
<dbReference type="PROSITE" id="PS51257">
    <property type="entry name" value="PROKAR_LIPOPROTEIN"/>
    <property type="match status" value="1"/>
</dbReference>
<protein>
    <submittedName>
        <fullName evidence="2">Putative lipoprotein</fullName>
    </submittedName>
</protein>
<feature type="chain" id="PRO_5018191793" evidence="1">
    <location>
        <begin position="25"/>
        <end position="195"/>
    </location>
</feature>
<keyword evidence="2" id="KW-0449">Lipoprotein</keyword>
<evidence type="ECO:0000313" key="2">
    <source>
        <dbReference type="EMBL" id="BBF80408.1"/>
    </source>
</evidence>
<dbReference type="Proteomes" id="UP000278756">
    <property type="component" value="Chromosome 1"/>
</dbReference>
<gene>
    <name evidence="2" type="ORF">EM6_0992</name>
</gene>
<keyword evidence="1" id="KW-0732">Signal</keyword>
<dbReference type="AlphaFoldDB" id="A0A3G9G7V9"/>
<reference evidence="3" key="1">
    <citation type="journal article" date="2017" name="Biotechnol. Biofuels">
        <title>Evaluation of environmental bacterial communities as a factor affecting the growth of duckweed Lemna minor.</title>
        <authorList>
            <person name="Ishizawa H."/>
            <person name="Kuroda M."/>
            <person name="Morikawa M."/>
            <person name="Ike M."/>
        </authorList>
    </citation>
    <scope>NUCLEOTIDE SEQUENCE [LARGE SCALE GENOMIC DNA]</scope>
    <source>
        <strain evidence="3">M6</strain>
    </source>
</reference>
<reference evidence="3" key="2">
    <citation type="journal article" date="2017" name="Plant Physiol. Biochem.">
        <title>Differential oxidative and antioxidative response of duckweed Lemna minor toward plant growth promoting/inhibiting bacteria.</title>
        <authorList>
            <person name="Ishizawa H."/>
            <person name="Kuroda M."/>
            <person name="Morikawa M."/>
            <person name="Ike M."/>
        </authorList>
    </citation>
    <scope>NUCLEOTIDE SEQUENCE [LARGE SCALE GENOMIC DNA]</scope>
    <source>
        <strain evidence="3">M6</strain>
    </source>
</reference>
<dbReference type="InterPro" id="IPR024409">
    <property type="entry name" value="DUF3833"/>
</dbReference>
<dbReference type="EMBL" id="AP018827">
    <property type="protein sequence ID" value="BBF80408.1"/>
    <property type="molecule type" value="Genomic_DNA"/>
</dbReference>
<dbReference type="Pfam" id="PF12915">
    <property type="entry name" value="DUF3833"/>
    <property type="match status" value="1"/>
</dbReference>